<evidence type="ECO:0000256" key="1">
    <source>
        <dbReference type="SAM" id="MobiDB-lite"/>
    </source>
</evidence>
<accession>A0A919DT26</accession>
<gene>
    <name evidence="2" type="ORF">GCM10017771_97340</name>
</gene>
<reference evidence="2" key="2">
    <citation type="submission" date="2020-09" db="EMBL/GenBank/DDBJ databases">
        <authorList>
            <person name="Sun Q."/>
            <person name="Zhou Y."/>
        </authorList>
    </citation>
    <scope>NUCLEOTIDE SEQUENCE</scope>
    <source>
        <strain evidence="2">CGMCC 4.7403</strain>
    </source>
</reference>
<evidence type="ECO:0000313" key="2">
    <source>
        <dbReference type="EMBL" id="GHE73667.1"/>
    </source>
</evidence>
<feature type="region of interest" description="Disordered" evidence="1">
    <location>
        <begin position="70"/>
        <end position="98"/>
    </location>
</feature>
<comment type="caution">
    <text evidence="2">The sequence shown here is derived from an EMBL/GenBank/DDBJ whole genome shotgun (WGS) entry which is preliminary data.</text>
</comment>
<proteinExistence type="predicted"/>
<feature type="compositionally biased region" description="Basic and acidic residues" evidence="1">
    <location>
        <begin position="89"/>
        <end position="98"/>
    </location>
</feature>
<evidence type="ECO:0000313" key="3">
    <source>
        <dbReference type="Proteomes" id="UP000603227"/>
    </source>
</evidence>
<dbReference type="EMBL" id="BNAT01000104">
    <property type="protein sequence ID" value="GHE73667.1"/>
    <property type="molecule type" value="Genomic_DNA"/>
</dbReference>
<sequence>MSGVTKFVEPEAVREADGRASASSFSADGGVPEGNLSLTEEDQSVGLLLGVPGAALRHLLGEGTARAGGEITASHDIGTGRHGRGGGRTPREGAVEHL</sequence>
<dbReference type="AlphaFoldDB" id="A0A919DT26"/>
<feature type="compositionally biased region" description="Basic and acidic residues" evidence="1">
    <location>
        <begin position="8"/>
        <end position="18"/>
    </location>
</feature>
<name>A0A919DT26_9ACTN</name>
<organism evidence="2 3">
    <name type="scientific">Streptomyces capitiformicae</name>
    <dbReference type="NCBI Taxonomy" id="2014920"/>
    <lineage>
        <taxon>Bacteria</taxon>
        <taxon>Bacillati</taxon>
        <taxon>Actinomycetota</taxon>
        <taxon>Actinomycetes</taxon>
        <taxon>Kitasatosporales</taxon>
        <taxon>Streptomycetaceae</taxon>
        <taxon>Streptomyces</taxon>
    </lineage>
</organism>
<keyword evidence="3" id="KW-1185">Reference proteome</keyword>
<dbReference type="Proteomes" id="UP000603227">
    <property type="component" value="Unassembled WGS sequence"/>
</dbReference>
<feature type="region of interest" description="Disordered" evidence="1">
    <location>
        <begin position="1"/>
        <end position="37"/>
    </location>
</feature>
<reference evidence="2" key="1">
    <citation type="journal article" date="2014" name="Int. J. Syst. Evol. Microbiol.">
        <title>Complete genome sequence of Corynebacterium casei LMG S-19264T (=DSM 44701T), isolated from a smear-ripened cheese.</title>
        <authorList>
            <consortium name="US DOE Joint Genome Institute (JGI-PGF)"/>
            <person name="Walter F."/>
            <person name="Albersmeier A."/>
            <person name="Kalinowski J."/>
            <person name="Ruckert C."/>
        </authorList>
    </citation>
    <scope>NUCLEOTIDE SEQUENCE</scope>
    <source>
        <strain evidence="2">CGMCC 4.7403</strain>
    </source>
</reference>
<protein>
    <submittedName>
        <fullName evidence="2">Uncharacterized protein</fullName>
    </submittedName>
</protein>